<dbReference type="PANTHER" id="PTHR46989:SF3">
    <property type="entry name" value="USPA DOMAIN-CONTAINING PROTEIN"/>
    <property type="match status" value="1"/>
</dbReference>
<dbReference type="Gene3D" id="3.40.50.620">
    <property type="entry name" value="HUPs"/>
    <property type="match status" value="1"/>
</dbReference>
<evidence type="ECO:0000313" key="2">
    <source>
        <dbReference type="EMBL" id="KAA0195898.1"/>
    </source>
</evidence>
<sequence>MSSDYATDTQPEHGIQRRIIIPVDQSHHSKRAMQWYFDQVSQSDDLAIFVHIVEPVHPKTIINVAADSIPALAGSTLRITEESVNEGKRLCRNCMHEATEHDVKSRSFLYVDTKPGVALTRAIQELKGDLVVVGNRGVGKLRRTLLGSVSSHLLHHVTVPVAVVPPPAHRVSVTSEDGSVHKDFVSDLS</sequence>
<dbReference type="PANTHER" id="PTHR46989">
    <property type="entry name" value="USP DOMAIN-CONTAINING PROTEIN"/>
    <property type="match status" value="1"/>
</dbReference>
<feature type="domain" description="UspA" evidence="1">
    <location>
        <begin position="17"/>
        <end position="165"/>
    </location>
</feature>
<dbReference type="CDD" id="cd23659">
    <property type="entry name" value="USP_At3g01520-like"/>
    <property type="match status" value="1"/>
</dbReference>
<dbReference type="PRINTS" id="PR01438">
    <property type="entry name" value="UNVRSLSTRESS"/>
</dbReference>
<dbReference type="EMBL" id="LUCM01003374">
    <property type="protein sequence ID" value="KAA0195898.1"/>
    <property type="molecule type" value="Genomic_DNA"/>
</dbReference>
<proteinExistence type="predicted"/>
<name>A0A8E0S267_9TREM</name>
<accession>A0A8E0S267</accession>
<dbReference type="OrthoDB" id="843225at2759"/>
<evidence type="ECO:0000259" key="1">
    <source>
        <dbReference type="Pfam" id="PF00582"/>
    </source>
</evidence>
<keyword evidence="3" id="KW-1185">Reference proteome</keyword>
<dbReference type="AlphaFoldDB" id="A0A8E0S267"/>
<dbReference type="SUPFAM" id="SSF52402">
    <property type="entry name" value="Adenine nucleotide alpha hydrolases-like"/>
    <property type="match status" value="1"/>
</dbReference>
<dbReference type="Pfam" id="PF00582">
    <property type="entry name" value="Usp"/>
    <property type="match status" value="1"/>
</dbReference>
<reference evidence="2" key="1">
    <citation type="submission" date="2019-05" db="EMBL/GenBank/DDBJ databases">
        <title>Annotation for the trematode Fasciolopsis buski.</title>
        <authorList>
            <person name="Choi Y.-J."/>
        </authorList>
    </citation>
    <scope>NUCLEOTIDE SEQUENCE</scope>
    <source>
        <strain evidence="2">HT</strain>
        <tissue evidence="2">Whole worm</tissue>
    </source>
</reference>
<dbReference type="InterPro" id="IPR014729">
    <property type="entry name" value="Rossmann-like_a/b/a_fold"/>
</dbReference>
<evidence type="ECO:0000313" key="3">
    <source>
        <dbReference type="Proteomes" id="UP000728185"/>
    </source>
</evidence>
<dbReference type="InterPro" id="IPR006015">
    <property type="entry name" value="Universal_stress_UspA"/>
</dbReference>
<comment type="caution">
    <text evidence="2">The sequence shown here is derived from an EMBL/GenBank/DDBJ whole genome shotgun (WGS) entry which is preliminary data.</text>
</comment>
<protein>
    <submittedName>
        <fullName evidence="2">Universal stress protein YxiE</fullName>
    </submittedName>
</protein>
<organism evidence="2 3">
    <name type="scientific">Fasciolopsis buskii</name>
    <dbReference type="NCBI Taxonomy" id="27845"/>
    <lineage>
        <taxon>Eukaryota</taxon>
        <taxon>Metazoa</taxon>
        <taxon>Spiralia</taxon>
        <taxon>Lophotrochozoa</taxon>
        <taxon>Platyhelminthes</taxon>
        <taxon>Trematoda</taxon>
        <taxon>Digenea</taxon>
        <taxon>Plagiorchiida</taxon>
        <taxon>Echinostomata</taxon>
        <taxon>Echinostomatoidea</taxon>
        <taxon>Fasciolidae</taxon>
        <taxon>Fasciolopsis</taxon>
    </lineage>
</organism>
<dbReference type="Proteomes" id="UP000728185">
    <property type="component" value="Unassembled WGS sequence"/>
</dbReference>
<gene>
    <name evidence="2" type="ORF">FBUS_08281</name>
</gene>
<dbReference type="InterPro" id="IPR006016">
    <property type="entry name" value="UspA"/>
</dbReference>